<feature type="region of interest" description="Disordered" evidence="1">
    <location>
        <begin position="21"/>
        <end position="70"/>
    </location>
</feature>
<feature type="compositionally biased region" description="Acidic residues" evidence="1">
    <location>
        <begin position="49"/>
        <end position="59"/>
    </location>
</feature>
<evidence type="ECO:0000256" key="1">
    <source>
        <dbReference type="SAM" id="MobiDB-lite"/>
    </source>
</evidence>
<dbReference type="Proteomes" id="UP000324222">
    <property type="component" value="Unassembled WGS sequence"/>
</dbReference>
<evidence type="ECO:0000313" key="3">
    <source>
        <dbReference type="Proteomes" id="UP000324222"/>
    </source>
</evidence>
<protein>
    <submittedName>
        <fullName evidence="2">Uncharacterized protein</fullName>
    </submittedName>
</protein>
<dbReference type="AlphaFoldDB" id="A0A5B7H5Z4"/>
<gene>
    <name evidence="2" type="ORF">E2C01_061707</name>
</gene>
<sequence>MGAWVASCRIYAGVIDSWGCVGSRRGGDERRGDVAGTGRGGREARGEEDREEEEEEEEGLSVGSGAKVEF</sequence>
<organism evidence="2 3">
    <name type="scientific">Portunus trituberculatus</name>
    <name type="common">Swimming crab</name>
    <name type="synonym">Neptunus trituberculatus</name>
    <dbReference type="NCBI Taxonomy" id="210409"/>
    <lineage>
        <taxon>Eukaryota</taxon>
        <taxon>Metazoa</taxon>
        <taxon>Ecdysozoa</taxon>
        <taxon>Arthropoda</taxon>
        <taxon>Crustacea</taxon>
        <taxon>Multicrustacea</taxon>
        <taxon>Malacostraca</taxon>
        <taxon>Eumalacostraca</taxon>
        <taxon>Eucarida</taxon>
        <taxon>Decapoda</taxon>
        <taxon>Pleocyemata</taxon>
        <taxon>Brachyura</taxon>
        <taxon>Eubrachyura</taxon>
        <taxon>Portunoidea</taxon>
        <taxon>Portunidae</taxon>
        <taxon>Portuninae</taxon>
        <taxon>Portunus</taxon>
    </lineage>
</organism>
<dbReference type="EMBL" id="VSRR010026374">
    <property type="protein sequence ID" value="MPC67530.1"/>
    <property type="molecule type" value="Genomic_DNA"/>
</dbReference>
<accession>A0A5B7H5Z4</accession>
<evidence type="ECO:0000313" key="2">
    <source>
        <dbReference type="EMBL" id="MPC67530.1"/>
    </source>
</evidence>
<keyword evidence="3" id="KW-1185">Reference proteome</keyword>
<name>A0A5B7H5Z4_PORTR</name>
<proteinExistence type="predicted"/>
<reference evidence="2 3" key="1">
    <citation type="submission" date="2019-05" db="EMBL/GenBank/DDBJ databases">
        <title>Another draft genome of Portunus trituberculatus and its Hox gene families provides insights of decapod evolution.</title>
        <authorList>
            <person name="Jeong J.-H."/>
            <person name="Song I."/>
            <person name="Kim S."/>
            <person name="Choi T."/>
            <person name="Kim D."/>
            <person name="Ryu S."/>
            <person name="Kim W."/>
        </authorList>
    </citation>
    <scope>NUCLEOTIDE SEQUENCE [LARGE SCALE GENOMIC DNA]</scope>
    <source>
        <tissue evidence="2">Muscle</tissue>
    </source>
</reference>
<comment type="caution">
    <text evidence="2">The sequence shown here is derived from an EMBL/GenBank/DDBJ whole genome shotgun (WGS) entry which is preliminary data.</text>
</comment>